<dbReference type="AlphaFoldDB" id="A0A8J3B4T3"/>
<evidence type="ECO:0000259" key="5">
    <source>
        <dbReference type="Pfam" id="PF13490"/>
    </source>
</evidence>
<keyword evidence="4" id="KW-1133">Transmembrane helix</keyword>
<dbReference type="Pfam" id="PF13490">
    <property type="entry name" value="zf-HC2"/>
    <property type="match status" value="1"/>
</dbReference>
<accession>A0A8J3B4T3</accession>
<organism evidence="6 7">
    <name type="scientific">Pilimelia anulata</name>
    <dbReference type="NCBI Taxonomy" id="53371"/>
    <lineage>
        <taxon>Bacteria</taxon>
        <taxon>Bacillati</taxon>
        <taxon>Actinomycetota</taxon>
        <taxon>Actinomycetes</taxon>
        <taxon>Micromonosporales</taxon>
        <taxon>Micromonosporaceae</taxon>
        <taxon>Pilimelia</taxon>
    </lineage>
</organism>
<name>A0A8J3B4T3_9ACTN</name>
<evidence type="ECO:0000256" key="4">
    <source>
        <dbReference type="SAM" id="Phobius"/>
    </source>
</evidence>
<evidence type="ECO:0000256" key="3">
    <source>
        <dbReference type="SAM" id="MobiDB-lite"/>
    </source>
</evidence>
<protein>
    <submittedName>
        <fullName evidence="6">Anti-sigma-L factor RslA</fullName>
    </submittedName>
</protein>
<dbReference type="EMBL" id="BMQB01000005">
    <property type="protein sequence ID" value="GGJ95614.1"/>
    <property type="molecule type" value="Genomic_DNA"/>
</dbReference>
<feature type="domain" description="Putative zinc-finger" evidence="5">
    <location>
        <begin position="12"/>
        <end position="36"/>
    </location>
</feature>
<reference evidence="6" key="1">
    <citation type="journal article" date="2014" name="Int. J. Syst. Evol. Microbiol.">
        <title>Complete genome sequence of Corynebacterium casei LMG S-19264T (=DSM 44701T), isolated from a smear-ripened cheese.</title>
        <authorList>
            <consortium name="US DOE Joint Genome Institute (JGI-PGF)"/>
            <person name="Walter F."/>
            <person name="Albersmeier A."/>
            <person name="Kalinowski J."/>
            <person name="Ruckert C."/>
        </authorList>
    </citation>
    <scope>NUCLEOTIDE SEQUENCE</scope>
    <source>
        <strain evidence="6">JCM 3090</strain>
    </source>
</reference>
<keyword evidence="4" id="KW-0472">Membrane</keyword>
<sequence length="266" mass="28008">MRCEFEHSDASYVLGALSPAERDEYEHHLEGCPECREAVAEIAVLPGLLSRLDPLTAEELLGAGLPTIPAPRASVDPLPPVAARPVSPRPLARPAATAVRRPPRRPRMRYVVGGLAASGIAAVVGFATLLPLGAPAPVAGPTPAATGNGQRNGIPTGAAPRLVPMVPVSRSIPMKAEIGLSRHGYGTAVRMHCRYADAGAGAPTWTVSLIAYGPNDQREQVGSWVAEPGGQVAFDGVTRFSGDQLERLEVVRSDTGEKLIWYAVPR</sequence>
<gene>
    <name evidence="6" type="primary">rslA</name>
    <name evidence="6" type="ORF">GCM10010123_26820</name>
</gene>
<evidence type="ECO:0000313" key="7">
    <source>
        <dbReference type="Proteomes" id="UP000649739"/>
    </source>
</evidence>
<keyword evidence="1" id="KW-0805">Transcription regulation</keyword>
<dbReference type="Proteomes" id="UP000649739">
    <property type="component" value="Unassembled WGS sequence"/>
</dbReference>
<dbReference type="RefSeq" id="WP_189170456.1">
    <property type="nucleotide sequence ID" value="NZ_BMQB01000005.1"/>
</dbReference>
<dbReference type="Gene3D" id="1.10.10.1320">
    <property type="entry name" value="Anti-sigma factor, zinc-finger domain"/>
    <property type="match status" value="1"/>
</dbReference>
<evidence type="ECO:0000313" key="6">
    <source>
        <dbReference type="EMBL" id="GGJ95614.1"/>
    </source>
</evidence>
<feature type="region of interest" description="Disordered" evidence="3">
    <location>
        <begin position="141"/>
        <end position="160"/>
    </location>
</feature>
<keyword evidence="7" id="KW-1185">Reference proteome</keyword>
<evidence type="ECO:0000256" key="1">
    <source>
        <dbReference type="ARBA" id="ARBA00023015"/>
    </source>
</evidence>
<keyword evidence="2" id="KW-0804">Transcription</keyword>
<dbReference type="InterPro" id="IPR041916">
    <property type="entry name" value="Anti_sigma_zinc_sf"/>
</dbReference>
<evidence type="ECO:0000256" key="2">
    <source>
        <dbReference type="ARBA" id="ARBA00023163"/>
    </source>
</evidence>
<comment type="caution">
    <text evidence="6">The sequence shown here is derived from an EMBL/GenBank/DDBJ whole genome shotgun (WGS) entry which is preliminary data.</text>
</comment>
<keyword evidence="4" id="KW-0812">Transmembrane</keyword>
<proteinExistence type="predicted"/>
<feature type="transmembrane region" description="Helical" evidence="4">
    <location>
        <begin position="110"/>
        <end position="132"/>
    </location>
</feature>
<dbReference type="InterPro" id="IPR027383">
    <property type="entry name" value="Znf_put"/>
</dbReference>
<reference evidence="6" key="2">
    <citation type="submission" date="2020-09" db="EMBL/GenBank/DDBJ databases">
        <authorList>
            <person name="Sun Q."/>
            <person name="Ohkuma M."/>
        </authorList>
    </citation>
    <scope>NUCLEOTIDE SEQUENCE</scope>
    <source>
        <strain evidence="6">JCM 3090</strain>
    </source>
</reference>